<organism evidence="1 2">
    <name type="scientific">Streptosporangium subroseum</name>
    <dbReference type="NCBI Taxonomy" id="106412"/>
    <lineage>
        <taxon>Bacteria</taxon>
        <taxon>Bacillati</taxon>
        <taxon>Actinomycetota</taxon>
        <taxon>Actinomycetes</taxon>
        <taxon>Streptosporangiales</taxon>
        <taxon>Streptosporangiaceae</taxon>
        <taxon>Streptosporangium</taxon>
    </lineage>
</organism>
<keyword evidence="2" id="KW-1185">Reference proteome</keyword>
<dbReference type="EMBL" id="FZOD01000029">
    <property type="protein sequence ID" value="SNT22648.1"/>
    <property type="molecule type" value="Genomic_DNA"/>
</dbReference>
<accession>A0A239KYC7</accession>
<protein>
    <submittedName>
        <fullName evidence="1">Uncharacterized protein</fullName>
    </submittedName>
</protein>
<evidence type="ECO:0000313" key="1">
    <source>
        <dbReference type="EMBL" id="SNT22648.1"/>
    </source>
</evidence>
<name>A0A239KYC7_9ACTN</name>
<gene>
    <name evidence="1" type="ORF">SAMN05216276_102958</name>
</gene>
<proteinExistence type="predicted"/>
<sequence length="165" mass="17849">MCHDRRVMTAMRVLMVVAGLVLALDGPRTSKGGGVLDGFVIGHVPREVGPSTSDFESEPEDGVRFTSRVLERETADGGHSVDLMVIVVRADSLATLDDLRDFMSAYHERDPASWTKVQVGARPGLKDAGRVFWLVEPGVAVSVMIDIARFGAGELMAVAEGIRKR</sequence>
<dbReference type="AlphaFoldDB" id="A0A239KYC7"/>
<evidence type="ECO:0000313" key="2">
    <source>
        <dbReference type="Proteomes" id="UP000198282"/>
    </source>
</evidence>
<dbReference type="Proteomes" id="UP000198282">
    <property type="component" value="Unassembled WGS sequence"/>
</dbReference>
<reference evidence="1 2" key="1">
    <citation type="submission" date="2017-06" db="EMBL/GenBank/DDBJ databases">
        <authorList>
            <person name="Kim H.J."/>
            <person name="Triplett B.A."/>
        </authorList>
    </citation>
    <scope>NUCLEOTIDE SEQUENCE [LARGE SCALE GENOMIC DNA]</scope>
    <source>
        <strain evidence="1 2">CGMCC 4.2132</strain>
    </source>
</reference>